<protein>
    <submittedName>
        <fullName evidence="2">Phosphate ABC transporter substrate-binding protein</fullName>
    </submittedName>
</protein>
<dbReference type="EMBL" id="AP014936">
    <property type="protein sequence ID" value="BAU50103.1"/>
    <property type="molecule type" value="Genomic_DNA"/>
</dbReference>
<keyword evidence="3" id="KW-1185">Reference proteome</keyword>
<dbReference type="OrthoDB" id="5368544at2"/>
<evidence type="ECO:0000313" key="3">
    <source>
        <dbReference type="Proteomes" id="UP000218899"/>
    </source>
</evidence>
<dbReference type="Proteomes" id="UP000218899">
    <property type="component" value="Chromosome"/>
</dbReference>
<sequence>MKQLKKIALLAAALVLAMTGVAAHAALAIVAHPSNNAAGITAEEAEQIWLGKSRELANGRRVAPVDQGVGTASRAKFYKSVVKKDERELKAYWSKLIFTGKGQPPREIGDDAAVQAWVASHPDAIGYVEGKFVNSSVKVLLIVP</sequence>
<keyword evidence="1" id="KW-0732">Signal</keyword>
<proteinExistence type="predicted"/>
<dbReference type="AlphaFoldDB" id="A0A1C7AFJ1"/>
<dbReference type="SUPFAM" id="SSF53850">
    <property type="entry name" value="Periplasmic binding protein-like II"/>
    <property type="match status" value="1"/>
</dbReference>
<evidence type="ECO:0000256" key="1">
    <source>
        <dbReference type="SAM" id="SignalP"/>
    </source>
</evidence>
<dbReference type="Gene3D" id="3.40.190.10">
    <property type="entry name" value="Periplasmic binding protein-like II"/>
    <property type="match status" value="1"/>
</dbReference>
<gene>
    <name evidence="2" type="ORF">SVA_3567</name>
</gene>
<dbReference type="KEGG" id="sva:SVA_3567"/>
<feature type="chain" id="PRO_5008752382" evidence="1">
    <location>
        <begin position="26"/>
        <end position="144"/>
    </location>
</feature>
<feature type="signal peptide" evidence="1">
    <location>
        <begin position="1"/>
        <end position="25"/>
    </location>
</feature>
<organism evidence="2 3">
    <name type="scientific">Sulfurifustis variabilis</name>
    <dbReference type="NCBI Taxonomy" id="1675686"/>
    <lineage>
        <taxon>Bacteria</taxon>
        <taxon>Pseudomonadati</taxon>
        <taxon>Pseudomonadota</taxon>
        <taxon>Gammaproteobacteria</taxon>
        <taxon>Acidiferrobacterales</taxon>
        <taxon>Acidiferrobacteraceae</taxon>
        <taxon>Sulfurifustis</taxon>
    </lineage>
</organism>
<accession>A0A1C7AFJ1</accession>
<reference evidence="2 3" key="1">
    <citation type="submission" date="2015-08" db="EMBL/GenBank/DDBJ databases">
        <title>Complete genome sequence of Sulfurifustis variabilis.</title>
        <authorList>
            <person name="Miura A."/>
            <person name="Kojima H."/>
            <person name="Fukui M."/>
        </authorList>
    </citation>
    <scope>NUCLEOTIDE SEQUENCE [LARGE SCALE GENOMIC DNA]</scope>
    <source>
        <strain evidence="3">skN76</strain>
    </source>
</reference>
<name>A0A1C7AFJ1_9GAMM</name>
<evidence type="ECO:0000313" key="2">
    <source>
        <dbReference type="EMBL" id="BAU50103.1"/>
    </source>
</evidence>
<dbReference type="RefSeq" id="WP_096462431.1">
    <property type="nucleotide sequence ID" value="NZ_AP014936.1"/>
</dbReference>